<dbReference type="InterPro" id="IPR053151">
    <property type="entry name" value="RNase_H-like"/>
</dbReference>
<dbReference type="Proteomes" id="UP000593561">
    <property type="component" value="Unassembled WGS sequence"/>
</dbReference>
<organism evidence="2 3">
    <name type="scientific">Gossypium davidsonii</name>
    <name type="common">Davidson's cotton</name>
    <name type="synonym">Gossypium klotzschianum subsp. davidsonii</name>
    <dbReference type="NCBI Taxonomy" id="34287"/>
    <lineage>
        <taxon>Eukaryota</taxon>
        <taxon>Viridiplantae</taxon>
        <taxon>Streptophyta</taxon>
        <taxon>Embryophyta</taxon>
        <taxon>Tracheophyta</taxon>
        <taxon>Spermatophyta</taxon>
        <taxon>Magnoliopsida</taxon>
        <taxon>eudicotyledons</taxon>
        <taxon>Gunneridae</taxon>
        <taxon>Pentapetalae</taxon>
        <taxon>rosids</taxon>
        <taxon>malvids</taxon>
        <taxon>Malvales</taxon>
        <taxon>Malvaceae</taxon>
        <taxon>Malvoideae</taxon>
        <taxon>Gossypium</taxon>
    </lineage>
</organism>
<sequence length="101" mass="11637">MAPADVSFATVGGIMRYQNGGWILGFNRFFKNCSVFDAELWGILDGLALLMDRGYDNVLIQTDNLEIGHWSIWHISKEDNHDANCLFKMIHNRRDNLCLFE</sequence>
<dbReference type="Gene3D" id="3.30.420.10">
    <property type="entry name" value="Ribonuclease H-like superfamily/Ribonuclease H"/>
    <property type="match status" value="1"/>
</dbReference>
<dbReference type="AlphaFoldDB" id="A0A7J8S3W1"/>
<dbReference type="CDD" id="cd06222">
    <property type="entry name" value="RNase_H_like"/>
    <property type="match status" value="1"/>
</dbReference>
<evidence type="ECO:0000259" key="1">
    <source>
        <dbReference type="Pfam" id="PF13456"/>
    </source>
</evidence>
<dbReference type="EMBL" id="JABFAC010000008">
    <property type="protein sequence ID" value="MBA0620276.1"/>
    <property type="molecule type" value="Genomic_DNA"/>
</dbReference>
<dbReference type="InterPro" id="IPR002156">
    <property type="entry name" value="RNaseH_domain"/>
</dbReference>
<name>A0A7J8S3W1_GOSDV</name>
<accession>A0A7J8S3W1</accession>
<dbReference type="PANTHER" id="PTHR47723:SF19">
    <property type="entry name" value="POLYNUCLEOTIDYL TRANSFERASE, RIBONUCLEASE H-LIKE SUPERFAMILY PROTEIN"/>
    <property type="match status" value="1"/>
</dbReference>
<evidence type="ECO:0000313" key="3">
    <source>
        <dbReference type="Proteomes" id="UP000593561"/>
    </source>
</evidence>
<feature type="non-terminal residue" evidence="2">
    <location>
        <position position="1"/>
    </location>
</feature>
<evidence type="ECO:0000313" key="2">
    <source>
        <dbReference type="EMBL" id="MBA0620276.1"/>
    </source>
</evidence>
<dbReference type="GO" id="GO:0004523">
    <property type="term" value="F:RNA-DNA hybrid ribonuclease activity"/>
    <property type="evidence" value="ECO:0007669"/>
    <property type="project" value="InterPro"/>
</dbReference>
<feature type="domain" description="RNase H type-1" evidence="1">
    <location>
        <begin position="9"/>
        <end position="67"/>
    </location>
</feature>
<dbReference type="InterPro" id="IPR012337">
    <property type="entry name" value="RNaseH-like_sf"/>
</dbReference>
<reference evidence="2 3" key="1">
    <citation type="journal article" date="2019" name="Genome Biol. Evol.">
        <title>Insights into the evolution of the New World diploid cottons (Gossypium, subgenus Houzingenia) based on genome sequencing.</title>
        <authorList>
            <person name="Grover C.E."/>
            <person name="Arick M.A. 2nd"/>
            <person name="Thrash A."/>
            <person name="Conover J.L."/>
            <person name="Sanders W.S."/>
            <person name="Peterson D.G."/>
            <person name="Frelichowski J.E."/>
            <person name="Scheffler J.A."/>
            <person name="Scheffler B.E."/>
            <person name="Wendel J.F."/>
        </authorList>
    </citation>
    <scope>NUCLEOTIDE SEQUENCE [LARGE SCALE GENOMIC DNA]</scope>
    <source>
        <strain evidence="2">27</strain>
        <tissue evidence="2">Leaf</tissue>
    </source>
</reference>
<gene>
    <name evidence="2" type="ORF">Godav_006026</name>
</gene>
<protein>
    <recommendedName>
        <fullName evidence="1">RNase H type-1 domain-containing protein</fullName>
    </recommendedName>
</protein>
<comment type="caution">
    <text evidence="2">The sequence shown here is derived from an EMBL/GenBank/DDBJ whole genome shotgun (WGS) entry which is preliminary data.</text>
</comment>
<keyword evidence="3" id="KW-1185">Reference proteome</keyword>
<dbReference type="InterPro" id="IPR044730">
    <property type="entry name" value="RNase_H-like_dom_plant"/>
</dbReference>
<dbReference type="PANTHER" id="PTHR47723">
    <property type="entry name" value="OS05G0353850 PROTEIN"/>
    <property type="match status" value="1"/>
</dbReference>
<dbReference type="SUPFAM" id="SSF53098">
    <property type="entry name" value="Ribonuclease H-like"/>
    <property type="match status" value="1"/>
</dbReference>
<dbReference type="Pfam" id="PF13456">
    <property type="entry name" value="RVT_3"/>
    <property type="match status" value="1"/>
</dbReference>
<dbReference type="GO" id="GO:0003676">
    <property type="term" value="F:nucleic acid binding"/>
    <property type="evidence" value="ECO:0007669"/>
    <property type="project" value="InterPro"/>
</dbReference>
<proteinExistence type="predicted"/>
<dbReference type="InterPro" id="IPR036397">
    <property type="entry name" value="RNaseH_sf"/>
</dbReference>